<dbReference type="EMBL" id="JADEYS010000001">
    <property type="protein sequence ID" value="MBE9395644.1"/>
    <property type="molecule type" value="Genomic_DNA"/>
</dbReference>
<evidence type="ECO:0000313" key="2">
    <source>
        <dbReference type="EMBL" id="MBE9395644.1"/>
    </source>
</evidence>
<evidence type="ECO:0000313" key="3">
    <source>
        <dbReference type="Proteomes" id="UP000640333"/>
    </source>
</evidence>
<reference evidence="2" key="1">
    <citation type="submission" date="2020-10" db="EMBL/GenBank/DDBJ databases">
        <title>Bacterium isolated from coastal waters sediment.</title>
        <authorList>
            <person name="Chen R.-J."/>
            <person name="Lu D.-C."/>
            <person name="Zhu K.-L."/>
            <person name="Du Z.-J."/>
        </authorList>
    </citation>
    <scope>NUCLEOTIDE SEQUENCE</scope>
    <source>
        <strain evidence="2">N1Y112</strain>
    </source>
</reference>
<organism evidence="2 3">
    <name type="scientific">Pontibacterium sinense</name>
    <dbReference type="NCBI Taxonomy" id="2781979"/>
    <lineage>
        <taxon>Bacteria</taxon>
        <taxon>Pseudomonadati</taxon>
        <taxon>Pseudomonadota</taxon>
        <taxon>Gammaproteobacteria</taxon>
        <taxon>Oceanospirillales</taxon>
        <taxon>Oceanospirillaceae</taxon>
        <taxon>Pontibacterium</taxon>
    </lineage>
</organism>
<comment type="similarity">
    <text evidence="1">Belongs to the membrane fusion protein (MFP) (TC 8.A.1) family.</text>
</comment>
<name>A0A8J7F824_9GAMM</name>
<gene>
    <name evidence="2" type="ORF">IOQ59_00020</name>
</gene>
<keyword evidence="3" id="KW-1185">Reference proteome</keyword>
<sequence length="267" mass="29278">MMTLFMGRVFGLVVLLVLLTSVVRAEALADSEKLLANTSDSQAPGVMRKQGIRAQITSLQRITLSSEMPGRITRLKGLPGDRFKKGSTLVSFDCTEQKALLRKAQAMEKSGVTELAVQKRLLELDAGSTMEMSKAEARLAESRAEVSVMKARVSRCQIKAPFAGRVAQREASEHEYVRVGTPLLEVFAKSSLEIRLIVPSRWLAKMKKGDPFQVAVEETGRVYAAEVIRTGAVVDPISQSVEIAGRIKDKSSELLPGMSGWARLPYE</sequence>
<dbReference type="SUPFAM" id="SSF111369">
    <property type="entry name" value="HlyD-like secretion proteins"/>
    <property type="match status" value="1"/>
</dbReference>
<dbReference type="GO" id="GO:0015562">
    <property type="term" value="F:efflux transmembrane transporter activity"/>
    <property type="evidence" value="ECO:0007669"/>
    <property type="project" value="TreeGrafter"/>
</dbReference>
<proteinExistence type="inferred from homology"/>
<evidence type="ECO:0000256" key="1">
    <source>
        <dbReference type="ARBA" id="ARBA00009477"/>
    </source>
</evidence>
<protein>
    <submittedName>
        <fullName evidence="2">Efflux RND transporter periplasmic adaptor subunit</fullName>
    </submittedName>
</protein>
<dbReference type="NCBIfam" id="TIGR01730">
    <property type="entry name" value="RND_mfp"/>
    <property type="match status" value="1"/>
</dbReference>
<accession>A0A8J7F824</accession>
<dbReference type="Proteomes" id="UP000640333">
    <property type="component" value="Unassembled WGS sequence"/>
</dbReference>
<dbReference type="RefSeq" id="WP_193951204.1">
    <property type="nucleotide sequence ID" value="NZ_JADEYS010000001.1"/>
</dbReference>
<dbReference type="AlphaFoldDB" id="A0A8J7F824"/>
<dbReference type="PANTHER" id="PTHR30469">
    <property type="entry name" value="MULTIDRUG RESISTANCE PROTEIN MDTA"/>
    <property type="match status" value="1"/>
</dbReference>
<comment type="caution">
    <text evidence="2">The sequence shown here is derived from an EMBL/GenBank/DDBJ whole genome shotgun (WGS) entry which is preliminary data.</text>
</comment>
<dbReference type="Gene3D" id="2.40.30.170">
    <property type="match status" value="1"/>
</dbReference>
<dbReference type="GO" id="GO:1990281">
    <property type="term" value="C:efflux pump complex"/>
    <property type="evidence" value="ECO:0007669"/>
    <property type="project" value="TreeGrafter"/>
</dbReference>
<dbReference type="Gene3D" id="2.40.50.100">
    <property type="match status" value="1"/>
</dbReference>
<dbReference type="InterPro" id="IPR006143">
    <property type="entry name" value="RND_pump_MFP"/>
</dbReference>